<evidence type="ECO:0000313" key="1">
    <source>
        <dbReference type="EMBL" id="PKB25318.1"/>
    </source>
</evidence>
<reference evidence="1 2" key="1">
    <citation type="submission" date="2017-11" db="EMBL/GenBank/DDBJ databases">
        <title>Genomic Encyclopedia of Type Strains, Phase III (KMG-III): the genomes of soil and plant-associated and newly described type strains.</title>
        <authorList>
            <person name="Whitman W."/>
        </authorList>
    </citation>
    <scope>NUCLEOTIDE SEQUENCE [LARGE SCALE GENOMIC DNA]</scope>
    <source>
        <strain evidence="1 2">CGMCC 1.12274</strain>
    </source>
</reference>
<evidence type="ECO:0000313" key="2">
    <source>
        <dbReference type="Proteomes" id="UP000232587"/>
    </source>
</evidence>
<comment type="caution">
    <text evidence="1">The sequence shown here is derived from an EMBL/GenBank/DDBJ whole genome shotgun (WGS) entry which is preliminary data.</text>
</comment>
<sequence>MTKLWNIDGDSLSPMTAERLDAEDRLERWLEADISILDPSLLVIGRQVVTSHQGRIDLIAINAEGSVTVIELKRDRTPRDIVAQVLDYASWVSGLDTPAVHVMADEYLRRRGSGFVEAFQRKFGGPPPEPLNATHSMVIVASALDPASQRIVEYLARVHDVGINTAFFTVFGDGRGQYLAADWLMDQEEVVERTERRAKAPWSGLWYVNVGEGESRCWEDMRTLGFLAAGGGRTYSGAMDKLEPGARIYAYQKGAGYVGFGTVTEAAVMARDAVIDGRPLFDYSLAQPNIRHHSEDPELAEYIVRVDWQMQVPLPQAKTFPGVFANQNVVCRLRDAATLDFLAREFGAPE</sequence>
<dbReference type="RefSeq" id="WP_100865769.1">
    <property type="nucleotide sequence ID" value="NZ_PHUF01000002.1"/>
</dbReference>
<dbReference type="EMBL" id="PHUF01000002">
    <property type="protein sequence ID" value="PKB25318.1"/>
    <property type="molecule type" value="Genomic_DNA"/>
</dbReference>
<evidence type="ECO:0008006" key="3">
    <source>
        <dbReference type="Google" id="ProtNLM"/>
    </source>
</evidence>
<dbReference type="InterPro" id="IPR011856">
    <property type="entry name" value="tRNA_endonuc-like_dom_sf"/>
</dbReference>
<accession>A0A2N0I297</accession>
<protein>
    <recommendedName>
        <fullName evidence="3">DUF91 domain-containing protein</fullName>
    </recommendedName>
</protein>
<dbReference type="OrthoDB" id="570199at2"/>
<gene>
    <name evidence="1" type="ORF">B0I00_0513</name>
</gene>
<dbReference type="GO" id="GO:0003676">
    <property type="term" value="F:nucleic acid binding"/>
    <property type="evidence" value="ECO:0007669"/>
    <property type="project" value="InterPro"/>
</dbReference>
<keyword evidence="2" id="KW-1185">Reference proteome</keyword>
<dbReference type="Gene3D" id="3.40.1350.10">
    <property type="match status" value="1"/>
</dbReference>
<name>A0A2N0I297_9SPHN</name>
<dbReference type="Proteomes" id="UP000232587">
    <property type="component" value="Unassembled WGS sequence"/>
</dbReference>
<organism evidence="1 2">
    <name type="scientific">Novosphingobium kunmingense</name>
    <dbReference type="NCBI Taxonomy" id="1211806"/>
    <lineage>
        <taxon>Bacteria</taxon>
        <taxon>Pseudomonadati</taxon>
        <taxon>Pseudomonadota</taxon>
        <taxon>Alphaproteobacteria</taxon>
        <taxon>Sphingomonadales</taxon>
        <taxon>Sphingomonadaceae</taxon>
        <taxon>Novosphingobium</taxon>
    </lineage>
</organism>
<dbReference type="AlphaFoldDB" id="A0A2N0I297"/>
<proteinExistence type="predicted"/>